<evidence type="ECO:0000256" key="1">
    <source>
        <dbReference type="SAM" id="Coils"/>
    </source>
</evidence>
<sequence>MLTEYKKEEAEYNDAVKNSEQLKTNLEALLKTKEEQNKKIQELQEVVKFNNETINSLKKIKNLSIFDQIKDDLVKDQISSEITLGKTNEDDSLTNYEVIQSKNQGVKVDEIRKTKFDSNWDPQFPD</sequence>
<dbReference type="EMBL" id="JBJQND010000002">
    <property type="protein sequence ID" value="KAL3887595.1"/>
    <property type="molecule type" value="Genomic_DNA"/>
</dbReference>
<name>A0ABD3XPK2_SINWO</name>
<keyword evidence="1" id="KW-0175">Coiled coil</keyword>
<feature type="coiled-coil region" evidence="1">
    <location>
        <begin position="2"/>
        <end position="53"/>
    </location>
</feature>
<reference evidence="2 3" key="1">
    <citation type="submission" date="2024-11" db="EMBL/GenBank/DDBJ databases">
        <title>Chromosome-level genome assembly of the freshwater bivalve Anodonta woodiana.</title>
        <authorList>
            <person name="Chen X."/>
        </authorList>
    </citation>
    <scope>NUCLEOTIDE SEQUENCE [LARGE SCALE GENOMIC DNA]</scope>
    <source>
        <strain evidence="2">MN2024</strain>
        <tissue evidence="2">Gills</tissue>
    </source>
</reference>
<organism evidence="2 3">
    <name type="scientific">Sinanodonta woodiana</name>
    <name type="common">Chinese pond mussel</name>
    <name type="synonym">Anodonta woodiana</name>
    <dbReference type="NCBI Taxonomy" id="1069815"/>
    <lineage>
        <taxon>Eukaryota</taxon>
        <taxon>Metazoa</taxon>
        <taxon>Spiralia</taxon>
        <taxon>Lophotrochozoa</taxon>
        <taxon>Mollusca</taxon>
        <taxon>Bivalvia</taxon>
        <taxon>Autobranchia</taxon>
        <taxon>Heteroconchia</taxon>
        <taxon>Palaeoheterodonta</taxon>
        <taxon>Unionida</taxon>
        <taxon>Unionoidea</taxon>
        <taxon>Unionidae</taxon>
        <taxon>Unioninae</taxon>
        <taxon>Sinanodonta</taxon>
    </lineage>
</organism>
<proteinExistence type="predicted"/>
<feature type="non-terminal residue" evidence="2">
    <location>
        <position position="126"/>
    </location>
</feature>
<dbReference type="AlphaFoldDB" id="A0ABD3XPK2"/>
<gene>
    <name evidence="2" type="ORF">ACJMK2_027534</name>
</gene>
<evidence type="ECO:0000313" key="2">
    <source>
        <dbReference type="EMBL" id="KAL3887595.1"/>
    </source>
</evidence>
<protein>
    <submittedName>
        <fullName evidence="2">Uncharacterized protein</fullName>
    </submittedName>
</protein>
<evidence type="ECO:0000313" key="3">
    <source>
        <dbReference type="Proteomes" id="UP001634394"/>
    </source>
</evidence>
<comment type="caution">
    <text evidence="2">The sequence shown here is derived from an EMBL/GenBank/DDBJ whole genome shotgun (WGS) entry which is preliminary data.</text>
</comment>
<dbReference type="Proteomes" id="UP001634394">
    <property type="component" value="Unassembled WGS sequence"/>
</dbReference>
<keyword evidence="3" id="KW-1185">Reference proteome</keyword>
<accession>A0ABD3XPK2</accession>